<reference evidence="2 3" key="1">
    <citation type="journal article" date="2012" name="J. Bacteriol.">
        <title>Genome Sequence of the Filamentous Bacterium Fibrisoma limi BUZ 3T.</title>
        <authorList>
            <person name="Filippini M."/>
            <person name="Qi W."/>
            <person name="Jaenicke S."/>
            <person name="Goesmann A."/>
            <person name="Smits T.H."/>
            <person name="Bagheri H.C."/>
        </authorList>
    </citation>
    <scope>NUCLEOTIDE SEQUENCE [LARGE SCALE GENOMIC DNA]</scope>
    <source>
        <strain evidence="3">BUZ 3T</strain>
    </source>
</reference>
<keyword evidence="2" id="KW-0223">Dioxygenase</keyword>
<keyword evidence="3" id="KW-1185">Reference proteome</keyword>
<dbReference type="AlphaFoldDB" id="I2GKW3"/>
<organism evidence="2 3">
    <name type="scientific">Fibrisoma limi BUZ 3</name>
    <dbReference type="NCBI Taxonomy" id="1185876"/>
    <lineage>
        <taxon>Bacteria</taxon>
        <taxon>Pseudomonadati</taxon>
        <taxon>Bacteroidota</taxon>
        <taxon>Cytophagia</taxon>
        <taxon>Cytophagales</taxon>
        <taxon>Spirosomataceae</taxon>
        <taxon>Fibrisoma</taxon>
    </lineage>
</organism>
<dbReference type="Gene3D" id="2.60.120.620">
    <property type="entry name" value="q2cbj1_9rhob like domain"/>
    <property type="match status" value="1"/>
</dbReference>
<dbReference type="InterPro" id="IPR008775">
    <property type="entry name" value="Phytyl_CoA_dOase-like"/>
</dbReference>
<dbReference type="Pfam" id="PF05721">
    <property type="entry name" value="PhyH"/>
    <property type="match status" value="1"/>
</dbReference>
<protein>
    <submittedName>
        <fullName evidence="2">Phytanoyl-CoA dioxygenase</fullName>
    </submittedName>
</protein>
<name>I2GKW3_9BACT</name>
<accession>I2GKW3</accession>
<evidence type="ECO:0000313" key="2">
    <source>
        <dbReference type="EMBL" id="CCH54539.1"/>
    </source>
</evidence>
<evidence type="ECO:0000256" key="1">
    <source>
        <dbReference type="ARBA" id="ARBA00001954"/>
    </source>
</evidence>
<dbReference type="PANTHER" id="PTHR20883:SF48">
    <property type="entry name" value="ECTOINE DIOXYGENASE"/>
    <property type="match status" value="1"/>
</dbReference>
<dbReference type="OrthoDB" id="976214at2"/>
<dbReference type="GO" id="GO:0005506">
    <property type="term" value="F:iron ion binding"/>
    <property type="evidence" value="ECO:0007669"/>
    <property type="project" value="UniProtKB-ARBA"/>
</dbReference>
<comment type="cofactor">
    <cofactor evidence="1">
        <name>Fe(2+)</name>
        <dbReference type="ChEBI" id="CHEBI:29033"/>
    </cofactor>
</comment>
<gene>
    <name evidence="2" type="ORF">BN8_03721</name>
</gene>
<evidence type="ECO:0000313" key="3">
    <source>
        <dbReference type="Proteomes" id="UP000009309"/>
    </source>
</evidence>
<sequence>MRKLNCPHFTLGESLTPDQRDFFNRHGVIIFRNFINPETVQLFIREVDRIEKQWLAEGRDKVNGVPLKFGQDEAGDKLIQRMCFLSQYSDALHEFLQDPRLQTVVDLLHPYEGRIGEIEKDGLILNHYVRTPNSKFSQMGWHTDSPRDIFLGQRIMPMLNVGIHLNSTPFESGGLRVIPGTHKQGLFRMLFRKRYFVDNNPDKDEVGFDINAGDLTVHDGRLWHRAQQSPYFGEASRRRVMYVPVVTGKYMPKDENSKTPFYHRFISKVNI</sequence>
<dbReference type="STRING" id="1185876.BN8_03721"/>
<dbReference type="Proteomes" id="UP000009309">
    <property type="component" value="Unassembled WGS sequence"/>
</dbReference>
<comment type="caution">
    <text evidence="2">The sequence shown here is derived from an EMBL/GenBank/DDBJ whole genome shotgun (WGS) entry which is preliminary data.</text>
</comment>
<dbReference type="SUPFAM" id="SSF51197">
    <property type="entry name" value="Clavaminate synthase-like"/>
    <property type="match status" value="1"/>
</dbReference>
<dbReference type="EMBL" id="CAIT01000007">
    <property type="protein sequence ID" value="CCH54539.1"/>
    <property type="molecule type" value="Genomic_DNA"/>
</dbReference>
<proteinExistence type="predicted"/>
<keyword evidence="2" id="KW-0560">Oxidoreductase</keyword>
<dbReference type="eggNOG" id="COG5285">
    <property type="taxonomic scope" value="Bacteria"/>
</dbReference>
<dbReference type="GO" id="GO:0016706">
    <property type="term" value="F:2-oxoglutarate-dependent dioxygenase activity"/>
    <property type="evidence" value="ECO:0007669"/>
    <property type="project" value="UniProtKB-ARBA"/>
</dbReference>
<dbReference type="RefSeq" id="WP_009283117.1">
    <property type="nucleotide sequence ID" value="NZ_CAIT01000007.1"/>
</dbReference>
<dbReference type="PANTHER" id="PTHR20883">
    <property type="entry name" value="PHYTANOYL-COA DIOXYGENASE DOMAIN CONTAINING 1"/>
    <property type="match status" value="1"/>
</dbReference>